<comment type="similarity">
    <text evidence="2">Belongs to the AB hydrolase superfamily.</text>
</comment>
<proteinExistence type="inferred from homology"/>
<dbReference type="SUPFAM" id="SSF53474">
    <property type="entry name" value="alpha/beta-Hydrolases"/>
    <property type="match status" value="1"/>
</dbReference>
<dbReference type="InterPro" id="IPR000073">
    <property type="entry name" value="AB_hydrolase_1"/>
</dbReference>
<comment type="caution">
    <text evidence="6">The sequence shown here is derived from an EMBL/GenBank/DDBJ whole genome shotgun (WGS) entry which is preliminary data.</text>
</comment>
<accession>A0A848K9Z5</accession>
<organism evidence="6 7">
    <name type="scientific">Antrihabitans stalactiti</name>
    <dbReference type="NCBI Taxonomy" id="2584121"/>
    <lineage>
        <taxon>Bacteria</taxon>
        <taxon>Bacillati</taxon>
        <taxon>Actinomycetota</taxon>
        <taxon>Actinomycetes</taxon>
        <taxon>Mycobacteriales</taxon>
        <taxon>Nocardiaceae</taxon>
        <taxon>Antrihabitans</taxon>
    </lineage>
</organism>
<dbReference type="EMBL" id="VCQU01000001">
    <property type="protein sequence ID" value="NMN93502.1"/>
    <property type="molecule type" value="Genomic_DNA"/>
</dbReference>
<name>A0A848K9Z5_9NOCA</name>
<evidence type="ECO:0000256" key="3">
    <source>
        <dbReference type="ARBA" id="ARBA00013254"/>
    </source>
</evidence>
<dbReference type="InterPro" id="IPR022742">
    <property type="entry name" value="Hydrolase_4"/>
</dbReference>
<comment type="catalytic activity">
    <reaction evidence="1">
        <text>Hydrolyzes glycerol monoesters of long-chain fatty acids.</text>
        <dbReference type="EC" id="3.1.1.23"/>
    </reaction>
</comment>
<dbReference type="PANTHER" id="PTHR11614">
    <property type="entry name" value="PHOSPHOLIPASE-RELATED"/>
    <property type="match status" value="1"/>
</dbReference>
<dbReference type="InterPro" id="IPR051044">
    <property type="entry name" value="MAG_DAG_Lipase"/>
</dbReference>
<dbReference type="EC" id="3.1.1.23" evidence="3"/>
<evidence type="ECO:0000256" key="2">
    <source>
        <dbReference type="ARBA" id="ARBA00008645"/>
    </source>
</evidence>
<dbReference type="Gene3D" id="3.40.50.1820">
    <property type="entry name" value="alpha/beta hydrolase"/>
    <property type="match status" value="1"/>
</dbReference>
<dbReference type="Pfam" id="PF12146">
    <property type="entry name" value="Hydrolase_4"/>
    <property type="match status" value="1"/>
</dbReference>
<evidence type="ECO:0000256" key="4">
    <source>
        <dbReference type="ARBA" id="ARBA00071261"/>
    </source>
</evidence>
<protein>
    <recommendedName>
        <fullName evidence="4">Monoacylglycerol lipase</fullName>
        <ecNumber evidence="3">3.1.1.23</ecNumber>
    </recommendedName>
</protein>
<dbReference type="RefSeq" id="WP_169584213.1">
    <property type="nucleotide sequence ID" value="NZ_VCQU01000001.1"/>
</dbReference>
<feature type="domain" description="Serine aminopeptidase S33" evidence="5">
    <location>
        <begin position="28"/>
        <end position="261"/>
    </location>
</feature>
<dbReference type="AlphaFoldDB" id="A0A848K9Z5"/>
<evidence type="ECO:0000313" key="6">
    <source>
        <dbReference type="EMBL" id="NMN93502.1"/>
    </source>
</evidence>
<dbReference type="PRINTS" id="PR00111">
    <property type="entry name" value="ABHYDROLASE"/>
</dbReference>
<dbReference type="Proteomes" id="UP000535543">
    <property type="component" value="Unassembled WGS sequence"/>
</dbReference>
<evidence type="ECO:0000313" key="7">
    <source>
        <dbReference type="Proteomes" id="UP000535543"/>
    </source>
</evidence>
<dbReference type="InterPro" id="IPR029058">
    <property type="entry name" value="AB_hydrolase_fold"/>
</dbReference>
<reference evidence="6 7" key="2">
    <citation type="submission" date="2020-06" db="EMBL/GenBank/DDBJ databases">
        <title>Antribacter stalactiti gen. nov., sp. nov., a new member of the family Nacardiaceae isolated from a cave.</title>
        <authorList>
            <person name="Kim I.S."/>
        </authorList>
    </citation>
    <scope>NUCLEOTIDE SEQUENCE [LARGE SCALE GENOMIC DNA]</scope>
    <source>
        <strain evidence="6 7">YC2-7</strain>
    </source>
</reference>
<sequence>MTEHADGKLAGAGERKLHWQSWIGPDTSRGVIVLVHGLHEHSGRYEWVGTRLAEAGFAVYAIDHAGHGRSEGPRGQIGRMSEVVAGVDALLALAAGRHPGFAPFIVAHSMGSLITLDYLVGNPQELRGVVLSAPPLVQDVASPLLLKVAKVLSVVAPNAPTVELDSETVSRDPAIVEYHRTNPLMVKGKIRARTGAEFIDAVDRVTAGLAKVTQPILVIAGSADKLVKPEGAEIVVEGAGSTDKTLKIYDGLYHEVFNEPEKEAVIADVIAWLQEHS</sequence>
<evidence type="ECO:0000256" key="1">
    <source>
        <dbReference type="ARBA" id="ARBA00001613"/>
    </source>
</evidence>
<evidence type="ECO:0000259" key="5">
    <source>
        <dbReference type="Pfam" id="PF12146"/>
    </source>
</evidence>
<dbReference type="FunFam" id="3.40.50.1820:FF:000117">
    <property type="entry name" value="Monoglyceride lipase, putative"/>
    <property type="match status" value="1"/>
</dbReference>
<dbReference type="GO" id="GO:0047372">
    <property type="term" value="F:monoacylglycerol lipase activity"/>
    <property type="evidence" value="ECO:0007669"/>
    <property type="project" value="UniProtKB-EC"/>
</dbReference>
<keyword evidence="6" id="KW-0378">Hydrolase</keyword>
<reference evidence="6 7" key="1">
    <citation type="submission" date="2019-05" db="EMBL/GenBank/DDBJ databases">
        <authorList>
            <person name="Lee S.D."/>
        </authorList>
    </citation>
    <scope>NUCLEOTIDE SEQUENCE [LARGE SCALE GENOMIC DNA]</scope>
    <source>
        <strain evidence="6 7">YC2-7</strain>
    </source>
</reference>
<keyword evidence="7" id="KW-1185">Reference proteome</keyword>
<gene>
    <name evidence="6" type="ORF">FGL95_00440</name>
</gene>